<gene>
    <name evidence="1" type="ORF">HPB49_024846</name>
</gene>
<proteinExistence type="predicted"/>
<accession>A0ACB8C6A4</accession>
<keyword evidence="2" id="KW-1185">Reference proteome</keyword>
<evidence type="ECO:0000313" key="2">
    <source>
        <dbReference type="Proteomes" id="UP000821865"/>
    </source>
</evidence>
<reference evidence="1" key="1">
    <citation type="submission" date="2020-05" db="EMBL/GenBank/DDBJ databases">
        <title>Large-scale comparative analyses of tick genomes elucidate their genetic diversity and vector capacities.</title>
        <authorList>
            <person name="Jia N."/>
            <person name="Wang J."/>
            <person name="Shi W."/>
            <person name="Du L."/>
            <person name="Sun Y."/>
            <person name="Zhan W."/>
            <person name="Jiang J."/>
            <person name="Wang Q."/>
            <person name="Zhang B."/>
            <person name="Ji P."/>
            <person name="Sakyi L.B."/>
            <person name="Cui X."/>
            <person name="Yuan T."/>
            <person name="Jiang B."/>
            <person name="Yang W."/>
            <person name="Lam T.T.-Y."/>
            <person name="Chang Q."/>
            <person name="Ding S."/>
            <person name="Wang X."/>
            <person name="Zhu J."/>
            <person name="Ruan X."/>
            <person name="Zhao L."/>
            <person name="Wei J."/>
            <person name="Que T."/>
            <person name="Du C."/>
            <person name="Cheng J."/>
            <person name="Dai P."/>
            <person name="Han X."/>
            <person name="Huang E."/>
            <person name="Gao Y."/>
            <person name="Liu J."/>
            <person name="Shao H."/>
            <person name="Ye R."/>
            <person name="Li L."/>
            <person name="Wei W."/>
            <person name="Wang X."/>
            <person name="Wang C."/>
            <person name="Yang T."/>
            <person name="Huo Q."/>
            <person name="Li W."/>
            <person name="Guo W."/>
            <person name="Chen H."/>
            <person name="Zhou L."/>
            <person name="Ni X."/>
            <person name="Tian J."/>
            <person name="Zhou Y."/>
            <person name="Sheng Y."/>
            <person name="Liu T."/>
            <person name="Pan Y."/>
            <person name="Xia L."/>
            <person name="Li J."/>
            <person name="Zhao F."/>
            <person name="Cao W."/>
        </authorList>
    </citation>
    <scope>NUCLEOTIDE SEQUENCE</scope>
    <source>
        <strain evidence="1">Dsil-2018</strain>
    </source>
</reference>
<name>A0ACB8C6A4_DERSI</name>
<dbReference type="Proteomes" id="UP000821865">
    <property type="component" value="Chromosome 9"/>
</dbReference>
<organism evidence="1 2">
    <name type="scientific">Dermacentor silvarum</name>
    <name type="common">Tick</name>
    <dbReference type="NCBI Taxonomy" id="543639"/>
    <lineage>
        <taxon>Eukaryota</taxon>
        <taxon>Metazoa</taxon>
        <taxon>Ecdysozoa</taxon>
        <taxon>Arthropoda</taxon>
        <taxon>Chelicerata</taxon>
        <taxon>Arachnida</taxon>
        <taxon>Acari</taxon>
        <taxon>Parasitiformes</taxon>
        <taxon>Ixodida</taxon>
        <taxon>Ixodoidea</taxon>
        <taxon>Ixodidae</taxon>
        <taxon>Rhipicephalinae</taxon>
        <taxon>Dermacentor</taxon>
    </lineage>
</organism>
<protein>
    <submittedName>
        <fullName evidence="1">Uncharacterized protein</fullName>
    </submittedName>
</protein>
<dbReference type="EMBL" id="CM023478">
    <property type="protein sequence ID" value="KAH7934311.1"/>
    <property type="molecule type" value="Genomic_DNA"/>
</dbReference>
<sequence>MRSALEWLLLMSAAKPDLQGRVQAEIDAVIEQKGPTGSNRVSWMDRARMPYTQAFMWETMRCKPVNPLSLMRSASNDINLGGYFIPRGSIVIPSFWSIFNESSFWGDPEVFRPERFLSDDGKSAKKPERFIPFSCGKRSCPGESIAVMVVFIFFTNILHQFSVEAPSDGVAALKNEVLGLAMRPAPRELVFRPRA</sequence>
<evidence type="ECO:0000313" key="1">
    <source>
        <dbReference type="EMBL" id="KAH7934311.1"/>
    </source>
</evidence>
<comment type="caution">
    <text evidence="1">The sequence shown here is derived from an EMBL/GenBank/DDBJ whole genome shotgun (WGS) entry which is preliminary data.</text>
</comment>